<protein>
    <submittedName>
        <fullName evidence="3">LpqC, poly</fullName>
    </submittedName>
</protein>
<keyword evidence="1" id="KW-0732">Signal</keyword>
<dbReference type="PANTHER" id="PTHR43037:SF1">
    <property type="entry name" value="BLL1128 PROTEIN"/>
    <property type="match status" value="1"/>
</dbReference>
<keyword evidence="2" id="KW-0378">Hydrolase</keyword>
<evidence type="ECO:0000256" key="2">
    <source>
        <dbReference type="ARBA" id="ARBA00022801"/>
    </source>
</evidence>
<dbReference type="SMR" id="A0A0D1M8E2"/>
<dbReference type="Gene3D" id="3.40.50.1820">
    <property type="entry name" value="alpha/beta hydrolase"/>
    <property type="match status" value="1"/>
</dbReference>
<organism evidence="3 4">
    <name type="scientific">Sphingomonas melonis</name>
    <dbReference type="NCBI Taxonomy" id="152682"/>
    <lineage>
        <taxon>Bacteria</taxon>
        <taxon>Pseudomonadati</taxon>
        <taxon>Pseudomonadota</taxon>
        <taxon>Alphaproteobacteria</taxon>
        <taxon>Sphingomonadales</taxon>
        <taxon>Sphingomonadaceae</taxon>
        <taxon>Sphingomonas</taxon>
    </lineage>
</organism>
<dbReference type="InterPro" id="IPR029058">
    <property type="entry name" value="AB_hydrolase_fold"/>
</dbReference>
<sequence length="354" mass="36691">MPRLSDTIGRLVGQRMADAMTTAHGEDRLSDVTDFGPNPGNLRARVYVPAQLQPRPALVVVLHGCTQTAAGYDSGAGWSQLADEAGFVLLFPEQRRANNPNLCFNWFAPEDMAGGHGEVASIRAMIAAMVAAHGIDPSRVFVTGLSAGGAMAAAMLANYPEVFAGGAVIGGLPYGTAQGVSQALERMRGRDLPDAAALTAAVRGASRHDGPWPTLSVWHGGTDATVHPANAEALLSQWRGLFGIGETPAEETLVGGNPHRVWRDRHGRAVIEDHRILAMGHGTPIATQGAEAAGQAGPFMLDVGLSSTRRIAAFWGIARAVGAAQARAADAGGARDGGVAGIVNDALRAAGLLR</sequence>
<dbReference type="NCBIfam" id="TIGR01840">
    <property type="entry name" value="esterase_phb"/>
    <property type="match status" value="1"/>
</dbReference>
<dbReference type="PANTHER" id="PTHR43037">
    <property type="entry name" value="UNNAMED PRODUCT-RELATED"/>
    <property type="match status" value="1"/>
</dbReference>
<dbReference type="InterPro" id="IPR050955">
    <property type="entry name" value="Plant_Biomass_Hydrol_Est"/>
</dbReference>
<dbReference type="SUPFAM" id="SSF53474">
    <property type="entry name" value="alpha/beta-Hydrolases"/>
    <property type="match status" value="1"/>
</dbReference>
<dbReference type="EMBL" id="JXTP01000030">
    <property type="protein sequence ID" value="KIU28445.1"/>
    <property type="molecule type" value="Genomic_DNA"/>
</dbReference>
<dbReference type="AlphaFoldDB" id="A0A0D1M8E2"/>
<reference evidence="3 4" key="1">
    <citation type="submission" date="2015-01" db="EMBL/GenBank/DDBJ databases">
        <title>Genome of Sphingomonas taxi strain 30a.</title>
        <authorList>
            <person name="Eevers N."/>
            <person name="Van Hamme J."/>
            <person name="Bottos E."/>
            <person name="Weyens N."/>
            <person name="Vangronsveld J."/>
        </authorList>
    </citation>
    <scope>NUCLEOTIDE SEQUENCE [LARGE SCALE GENOMIC DNA]</scope>
    <source>
        <strain evidence="3 4">30a</strain>
    </source>
</reference>
<evidence type="ECO:0000256" key="1">
    <source>
        <dbReference type="ARBA" id="ARBA00022729"/>
    </source>
</evidence>
<dbReference type="Pfam" id="PF10503">
    <property type="entry name" value="Esterase_PHB"/>
    <property type="match status" value="1"/>
</dbReference>
<dbReference type="InterPro" id="IPR010126">
    <property type="entry name" value="Esterase_phb"/>
</dbReference>
<name>A0A0D1M8E2_9SPHN</name>
<proteinExistence type="predicted"/>
<evidence type="ECO:0000313" key="4">
    <source>
        <dbReference type="Proteomes" id="UP000033203"/>
    </source>
</evidence>
<dbReference type="Proteomes" id="UP000033203">
    <property type="component" value="Unassembled WGS sequence"/>
</dbReference>
<comment type="caution">
    <text evidence="3">The sequence shown here is derived from an EMBL/GenBank/DDBJ whole genome shotgun (WGS) entry which is preliminary data.</text>
</comment>
<dbReference type="GO" id="GO:0016787">
    <property type="term" value="F:hydrolase activity"/>
    <property type="evidence" value="ECO:0007669"/>
    <property type="project" value="UniProtKB-KW"/>
</dbReference>
<dbReference type="PATRIC" id="fig|1549858.7.peg.2010"/>
<dbReference type="GO" id="GO:0005576">
    <property type="term" value="C:extracellular region"/>
    <property type="evidence" value="ECO:0007669"/>
    <property type="project" value="InterPro"/>
</dbReference>
<accession>A0A0D1M8E2</accession>
<gene>
    <name evidence="3" type="ORF">SR41_07880</name>
</gene>
<evidence type="ECO:0000313" key="3">
    <source>
        <dbReference type="EMBL" id="KIU28445.1"/>
    </source>
</evidence>